<dbReference type="NCBIfam" id="TIGR01250">
    <property type="entry name" value="pro_imino_pep_2"/>
    <property type="match status" value="1"/>
</dbReference>
<name>A0ABQ8V307_9AGAR</name>
<organism evidence="4 5">
    <name type="scientific">Lentinula lateritia</name>
    <dbReference type="NCBI Taxonomy" id="40482"/>
    <lineage>
        <taxon>Eukaryota</taxon>
        <taxon>Fungi</taxon>
        <taxon>Dikarya</taxon>
        <taxon>Basidiomycota</taxon>
        <taxon>Agaricomycotina</taxon>
        <taxon>Agaricomycetes</taxon>
        <taxon>Agaricomycetidae</taxon>
        <taxon>Agaricales</taxon>
        <taxon>Marasmiineae</taxon>
        <taxon>Omphalotaceae</taxon>
        <taxon>Lentinula</taxon>
    </lineage>
</organism>
<dbReference type="InterPro" id="IPR002410">
    <property type="entry name" value="Peptidase_S33"/>
</dbReference>
<comment type="caution">
    <text evidence="4">The sequence shown here is derived from an EMBL/GenBank/DDBJ whole genome shotgun (WGS) entry which is preliminary data.</text>
</comment>
<protein>
    <submittedName>
        <fullName evidence="4">Alpha/Beta hydrolase protein</fullName>
    </submittedName>
</protein>
<dbReference type="Gene3D" id="3.40.50.1820">
    <property type="entry name" value="alpha/beta hydrolase"/>
    <property type="match status" value="1"/>
</dbReference>
<dbReference type="PANTHER" id="PTHR43194:SF2">
    <property type="entry name" value="PEROXISOMAL MEMBRANE PROTEIN LPX1"/>
    <property type="match status" value="1"/>
</dbReference>
<dbReference type="InterPro" id="IPR000073">
    <property type="entry name" value="AB_hydrolase_1"/>
</dbReference>
<keyword evidence="5" id="KW-1185">Reference proteome</keyword>
<evidence type="ECO:0000256" key="1">
    <source>
        <dbReference type="ARBA" id="ARBA00010088"/>
    </source>
</evidence>
<dbReference type="Proteomes" id="UP001150217">
    <property type="component" value="Unassembled WGS sequence"/>
</dbReference>
<dbReference type="InterPro" id="IPR029058">
    <property type="entry name" value="AB_hydrolase_fold"/>
</dbReference>
<feature type="domain" description="AB hydrolase-1" evidence="3">
    <location>
        <begin position="33"/>
        <end position="277"/>
    </location>
</feature>
<dbReference type="PRINTS" id="PR00793">
    <property type="entry name" value="PROAMNOPTASE"/>
</dbReference>
<keyword evidence="2 4" id="KW-0378">Hydrolase</keyword>
<reference evidence="4" key="1">
    <citation type="submission" date="2022-08" db="EMBL/GenBank/DDBJ databases">
        <title>A Global Phylogenomic Analysis of the Shiitake Genus Lentinula.</title>
        <authorList>
            <consortium name="DOE Joint Genome Institute"/>
            <person name="Sierra-Patev S."/>
            <person name="Min B."/>
            <person name="Naranjo-Ortiz M."/>
            <person name="Looney B."/>
            <person name="Konkel Z."/>
            <person name="Slot J.C."/>
            <person name="Sakamoto Y."/>
            <person name="Steenwyk J.L."/>
            <person name="Rokas A."/>
            <person name="Carro J."/>
            <person name="Camarero S."/>
            <person name="Ferreira P."/>
            <person name="Molpeceres G."/>
            <person name="Ruiz-Duenas F.J."/>
            <person name="Serrano A."/>
            <person name="Henrissat B."/>
            <person name="Drula E."/>
            <person name="Hughes K.W."/>
            <person name="Mata J.L."/>
            <person name="Ishikawa N.K."/>
            <person name="Vargas-Isla R."/>
            <person name="Ushijima S."/>
            <person name="Smith C.A."/>
            <person name="Ahrendt S."/>
            <person name="Andreopoulos W."/>
            <person name="He G."/>
            <person name="Labutti K."/>
            <person name="Lipzen A."/>
            <person name="Ng V."/>
            <person name="Riley R."/>
            <person name="Sandor L."/>
            <person name="Barry K."/>
            <person name="Martinez A.T."/>
            <person name="Xiao Y."/>
            <person name="Gibbons J.G."/>
            <person name="Terashima K."/>
            <person name="Grigoriev I.V."/>
            <person name="Hibbett D.S."/>
        </authorList>
    </citation>
    <scope>NUCLEOTIDE SEQUENCE</scope>
    <source>
        <strain evidence="4">RHP3577 ss4</strain>
    </source>
</reference>
<evidence type="ECO:0000313" key="4">
    <source>
        <dbReference type="EMBL" id="KAJ4471193.1"/>
    </source>
</evidence>
<dbReference type="PIRSF" id="PIRSF005539">
    <property type="entry name" value="Pept_S33_TRI_F1"/>
    <property type="match status" value="1"/>
</dbReference>
<sequence length="282" mass="32042">MSSVSGTIDFPVESAIYHTWYKIYGDLKSECTPLVVVHGGPGMTHHYMLIPVIFYDQIGNGASSLALQEADTFWTPKLFMDELNNLVEKLGISGNFNLLGHSWGGMLVGNYAAERVPKGLKRIIIANSPSAIDLYERGTRKLLNQFPDNFADMLQKHELEGTMDSIEFQEGMKKFNQKHICTVDPWPQNLIQSFNAVQQNPHVYSTMWGHTDWNITGTLRGWSVVDILPCIKAKTLLISAPFDEVQDIAVQPWFSRVPQVKWVELQNSTHLPQFEEPERYQD</sequence>
<dbReference type="InterPro" id="IPR050228">
    <property type="entry name" value="Carboxylesterase_BioH"/>
</dbReference>
<gene>
    <name evidence="4" type="ORF">C8R41DRAFT_897794</name>
</gene>
<dbReference type="GO" id="GO:0016787">
    <property type="term" value="F:hydrolase activity"/>
    <property type="evidence" value="ECO:0007669"/>
    <property type="project" value="UniProtKB-KW"/>
</dbReference>
<dbReference type="InterPro" id="IPR005945">
    <property type="entry name" value="Pro_imino_pep"/>
</dbReference>
<accession>A0ABQ8V307</accession>
<dbReference type="SUPFAM" id="SSF53474">
    <property type="entry name" value="alpha/beta-Hydrolases"/>
    <property type="match status" value="1"/>
</dbReference>
<dbReference type="Pfam" id="PF00561">
    <property type="entry name" value="Abhydrolase_1"/>
    <property type="match status" value="1"/>
</dbReference>
<evidence type="ECO:0000313" key="5">
    <source>
        <dbReference type="Proteomes" id="UP001150217"/>
    </source>
</evidence>
<dbReference type="EMBL" id="JANVFT010000088">
    <property type="protein sequence ID" value="KAJ4471193.1"/>
    <property type="molecule type" value="Genomic_DNA"/>
</dbReference>
<proteinExistence type="inferred from homology"/>
<comment type="similarity">
    <text evidence="1">Belongs to the peptidase S33 family.</text>
</comment>
<evidence type="ECO:0000259" key="3">
    <source>
        <dbReference type="Pfam" id="PF00561"/>
    </source>
</evidence>
<evidence type="ECO:0000256" key="2">
    <source>
        <dbReference type="ARBA" id="ARBA00022801"/>
    </source>
</evidence>
<dbReference type="PANTHER" id="PTHR43194">
    <property type="entry name" value="HYDROLASE ALPHA/BETA FOLD FAMILY"/>
    <property type="match status" value="1"/>
</dbReference>